<accession>A0A2K1WWT4</accession>
<keyword evidence="4" id="KW-0010">Activator</keyword>
<dbReference type="Proteomes" id="UP000006729">
    <property type="component" value="Chromosome 18"/>
</dbReference>
<dbReference type="AlphaFoldDB" id="A0A2K1WWT4"/>
<dbReference type="ExpressionAtlas" id="A0A2K1WWT4">
    <property type="expression patterns" value="baseline and differential"/>
</dbReference>
<comment type="similarity">
    <text evidence="8">Belongs to the NFYA/HAP2 subunit family.</text>
</comment>
<evidence type="ECO:0000256" key="6">
    <source>
        <dbReference type="ARBA" id="ARBA00023242"/>
    </source>
</evidence>
<evidence type="ECO:0000256" key="4">
    <source>
        <dbReference type="ARBA" id="ARBA00023159"/>
    </source>
</evidence>
<comment type="subcellular location">
    <subcellularLocation>
        <location evidence="1 8">Nucleus</location>
    </subcellularLocation>
</comment>
<dbReference type="GO" id="GO:0006357">
    <property type="term" value="P:regulation of transcription by RNA polymerase II"/>
    <property type="evidence" value="ECO:0000318"/>
    <property type="project" value="GO_Central"/>
</dbReference>
<keyword evidence="10" id="KW-1185">Reference proteome</keyword>
<evidence type="ECO:0000313" key="10">
    <source>
        <dbReference type="Proteomes" id="UP000006729"/>
    </source>
</evidence>
<dbReference type="PROSITE" id="PS51152">
    <property type="entry name" value="NFYA_HAP2_2"/>
    <property type="match status" value="1"/>
</dbReference>
<dbReference type="PANTHER" id="PTHR12632">
    <property type="entry name" value="TRANSCRIPTION FACTOR NF-Y ALPHA-RELATED"/>
    <property type="match status" value="1"/>
</dbReference>
<evidence type="ECO:0000256" key="2">
    <source>
        <dbReference type="ARBA" id="ARBA00023015"/>
    </source>
</evidence>
<keyword evidence="6 8" id="KW-0539">Nucleus</keyword>
<sequence>MALRIQNLLKKNFDEPYFTVSCPSWWNSNEQQFLPSLSKNTSFKVDSPNQPYHESKQLGFHLLDQESSSTLSIGQSHNEMSSVGGINSQDQCIPSESDESCGKGVKGKMKPVLLLSTPDSMSNHSQADCSYSMVRAPYADPYFGGLCNPYELHAFIQPHLGSHMVGMTAGRVPLPVDLADDGPIYVNAKQYRGIIRRRQSRAKLEAQNKLVKNRKPYLHESRHIHALNRVRGSGGRFLSKKKLQESDPTPSQCNVTDTIHSHVKNDASELESYQSGTGQSGASNTTCSDITSVSYSNVTFRQPERRFSGIATRLGGGMEINSRLICRGTQHHTSVVQ</sequence>
<evidence type="ECO:0000256" key="8">
    <source>
        <dbReference type="RuleBase" id="RU367155"/>
    </source>
</evidence>
<reference evidence="9 10" key="1">
    <citation type="journal article" date="2006" name="Science">
        <title>The genome of black cottonwood, Populus trichocarpa (Torr. &amp; Gray).</title>
        <authorList>
            <person name="Tuskan G.A."/>
            <person name="Difazio S."/>
            <person name="Jansson S."/>
            <person name="Bohlmann J."/>
            <person name="Grigoriev I."/>
            <person name="Hellsten U."/>
            <person name="Putnam N."/>
            <person name="Ralph S."/>
            <person name="Rombauts S."/>
            <person name="Salamov A."/>
            <person name="Schein J."/>
            <person name="Sterck L."/>
            <person name="Aerts A."/>
            <person name="Bhalerao R.R."/>
            <person name="Bhalerao R.P."/>
            <person name="Blaudez D."/>
            <person name="Boerjan W."/>
            <person name="Brun A."/>
            <person name="Brunner A."/>
            <person name="Busov V."/>
            <person name="Campbell M."/>
            <person name="Carlson J."/>
            <person name="Chalot M."/>
            <person name="Chapman J."/>
            <person name="Chen G.L."/>
            <person name="Cooper D."/>
            <person name="Coutinho P.M."/>
            <person name="Couturier J."/>
            <person name="Covert S."/>
            <person name="Cronk Q."/>
            <person name="Cunningham R."/>
            <person name="Davis J."/>
            <person name="Degroeve S."/>
            <person name="Dejardin A."/>
            <person name="Depamphilis C."/>
            <person name="Detter J."/>
            <person name="Dirks B."/>
            <person name="Dubchak I."/>
            <person name="Duplessis S."/>
            <person name="Ehlting J."/>
            <person name="Ellis B."/>
            <person name="Gendler K."/>
            <person name="Goodstein D."/>
            <person name="Gribskov M."/>
            <person name="Grimwood J."/>
            <person name="Groover A."/>
            <person name="Gunter L."/>
            <person name="Hamberger B."/>
            <person name="Heinze B."/>
            <person name="Helariutta Y."/>
            <person name="Henrissat B."/>
            <person name="Holligan D."/>
            <person name="Holt R."/>
            <person name="Huang W."/>
            <person name="Islam-Faridi N."/>
            <person name="Jones S."/>
            <person name="Jones-Rhoades M."/>
            <person name="Jorgensen R."/>
            <person name="Joshi C."/>
            <person name="Kangasjarvi J."/>
            <person name="Karlsson J."/>
            <person name="Kelleher C."/>
            <person name="Kirkpatrick R."/>
            <person name="Kirst M."/>
            <person name="Kohler A."/>
            <person name="Kalluri U."/>
            <person name="Larimer F."/>
            <person name="Leebens-Mack J."/>
            <person name="Leple J.C."/>
            <person name="Locascio P."/>
            <person name="Lou Y."/>
            <person name="Lucas S."/>
            <person name="Martin F."/>
            <person name="Montanini B."/>
            <person name="Napoli C."/>
            <person name="Nelson D.R."/>
            <person name="Nelson C."/>
            <person name="Nieminen K."/>
            <person name="Nilsson O."/>
            <person name="Pereda V."/>
            <person name="Peter G."/>
            <person name="Philippe R."/>
            <person name="Pilate G."/>
            <person name="Poliakov A."/>
            <person name="Razumovskaya J."/>
            <person name="Richardson P."/>
            <person name="Rinaldi C."/>
            <person name="Ritland K."/>
            <person name="Rouze P."/>
            <person name="Ryaboy D."/>
            <person name="Schmutz J."/>
            <person name="Schrader J."/>
            <person name="Segerman B."/>
            <person name="Shin H."/>
            <person name="Siddiqui A."/>
            <person name="Sterky F."/>
            <person name="Terry A."/>
            <person name="Tsai C.J."/>
            <person name="Uberbacher E."/>
            <person name="Unneberg P."/>
            <person name="Vahala J."/>
            <person name="Wall K."/>
            <person name="Wessler S."/>
            <person name="Yang G."/>
            <person name="Yin T."/>
            <person name="Douglas C."/>
            <person name="Marra M."/>
            <person name="Sandberg G."/>
            <person name="Van de Peer Y."/>
            <person name="Rokhsar D."/>
        </authorList>
    </citation>
    <scope>NUCLEOTIDE SEQUENCE [LARGE SCALE GENOMIC DNA]</scope>
    <source>
        <strain evidence="10">cv. Nisqually</strain>
    </source>
</reference>
<dbReference type="FunCoup" id="A0A2K1WWT4">
    <property type="interactions" value="129"/>
</dbReference>
<dbReference type="Pfam" id="PF02045">
    <property type="entry name" value="CBFB_NFYA"/>
    <property type="match status" value="1"/>
</dbReference>
<dbReference type="STRING" id="3694.A0A2K1WWT4"/>
<gene>
    <name evidence="9" type="ORF">POPTR_018G064700</name>
</gene>
<comment type="function">
    <text evidence="8">Component of the sequence-specific heterotrimeric transcription factor (NF-Y) which specifically recognizes a 5'-CCAAT-3' box motif found in the promoters of its target genes.</text>
</comment>
<dbReference type="InterPro" id="IPR018362">
    <property type="entry name" value="CCAAT-binding_factor_CS"/>
</dbReference>
<proteinExistence type="inferred from homology"/>
<dbReference type="GO" id="GO:0016602">
    <property type="term" value="C:CCAAT-binding factor complex"/>
    <property type="evidence" value="ECO:0007669"/>
    <property type="project" value="InterPro"/>
</dbReference>
<dbReference type="InterPro" id="IPR001289">
    <property type="entry name" value="NFYA"/>
</dbReference>
<protein>
    <recommendedName>
        <fullName evidence="8">Nuclear transcription factor Y subunit</fullName>
    </recommendedName>
</protein>
<evidence type="ECO:0000256" key="3">
    <source>
        <dbReference type="ARBA" id="ARBA00023125"/>
    </source>
</evidence>
<comment type="subunit">
    <text evidence="7">Heterotrimeric transcription factor composed of three components, NF-YA, NF-YB and NF-YC. NF-YB and NF-YC must interact and dimerize for NF-YA association and DNA binding.</text>
</comment>
<dbReference type="GO" id="GO:0000981">
    <property type="term" value="F:DNA-binding transcription factor activity, RNA polymerase II-specific"/>
    <property type="evidence" value="ECO:0000318"/>
    <property type="project" value="GO_Central"/>
</dbReference>
<dbReference type="EMBL" id="CM009307">
    <property type="protein sequence ID" value="PNS92993.1"/>
    <property type="molecule type" value="Genomic_DNA"/>
</dbReference>
<evidence type="ECO:0000313" key="9">
    <source>
        <dbReference type="EMBL" id="PNS92993.1"/>
    </source>
</evidence>
<dbReference type="SMART" id="SM00521">
    <property type="entry name" value="CBF"/>
    <property type="match status" value="1"/>
</dbReference>
<keyword evidence="5 8" id="KW-0804">Transcription</keyword>
<keyword evidence="3 8" id="KW-0238">DNA-binding</keyword>
<dbReference type="GO" id="GO:0003677">
    <property type="term" value="F:DNA binding"/>
    <property type="evidence" value="ECO:0007669"/>
    <property type="project" value="UniProtKB-KW"/>
</dbReference>
<evidence type="ECO:0000256" key="1">
    <source>
        <dbReference type="ARBA" id="ARBA00004123"/>
    </source>
</evidence>
<dbReference type="PROSITE" id="PS00686">
    <property type="entry name" value="NFYA_HAP2_1"/>
    <property type="match status" value="1"/>
</dbReference>
<organism evidence="9 10">
    <name type="scientific">Populus trichocarpa</name>
    <name type="common">Western balsam poplar</name>
    <name type="synonym">Populus balsamifera subsp. trichocarpa</name>
    <dbReference type="NCBI Taxonomy" id="3694"/>
    <lineage>
        <taxon>Eukaryota</taxon>
        <taxon>Viridiplantae</taxon>
        <taxon>Streptophyta</taxon>
        <taxon>Embryophyta</taxon>
        <taxon>Tracheophyta</taxon>
        <taxon>Spermatophyta</taxon>
        <taxon>Magnoliopsida</taxon>
        <taxon>eudicotyledons</taxon>
        <taxon>Gunneridae</taxon>
        <taxon>Pentapetalae</taxon>
        <taxon>rosids</taxon>
        <taxon>fabids</taxon>
        <taxon>Malpighiales</taxon>
        <taxon>Salicaceae</taxon>
        <taxon>Saliceae</taxon>
        <taxon>Populus</taxon>
    </lineage>
</organism>
<keyword evidence="2 8" id="KW-0805">Transcription regulation</keyword>
<dbReference type="InParanoid" id="A0A2K1WWT4"/>
<dbReference type="PRINTS" id="PR00616">
    <property type="entry name" value="CCAATSUBUNTB"/>
</dbReference>
<evidence type="ECO:0000256" key="5">
    <source>
        <dbReference type="ARBA" id="ARBA00023163"/>
    </source>
</evidence>
<evidence type="ECO:0000256" key="7">
    <source>
        <dbReference type="ARBA" id="ARBA00025911"/>
    </source>
</evidence>
<dbReference type="Gene3D" id="6.10.250.2430">
    <property type="match status" value="1"/>
</dbReference>
<name>A0A2K1WWT4_POPTR</name>